<dbReference type="RefSeq" id="WP_075667604.1">
    <property type="nucleotide sequence ID" value="NZ_CP019030.1"/>
</dbReference>
<reference evidence="1 2" key="1">
    <citation type="submission" date="2016-12" db="EMBL/GenBank/DDBJ databases">
        <title>Complete Genome Sequence of Lactobacillus fermentum Strain SNUV175, a Probiotic for Treatment of Bacterial Vaginosis.</title>
        <authorList>
            <person name="Lee S."/>
            <person name="You H.J."/>
            <person name="Kwon B."/>
            <person name="Ko G."/>
        </authorList>
    </citation>
    <scope>NUCLEOTIDE SEQUENCE [LARGE SCALE GENOMIC DNA]</scope>
    <source>
        <strain evidence="1 2">SNUV175</strain>
    </source>
</reference>
<dbReference type="PIRSF" id="PIRSF021290">
    <property type="entry name" value="DUF1273"/>
    <property type="match status" value="1"/>
</dbReference>
<dbReference type="Pfam" id="PF06908">
    <property type="entry name" value="YpsA"/>
    <property type="match status" value="1"/>
</dbReference>
<evidence type="ECO:0000313" key="2">
    <source>
        <dbReference type="Proteomes" id="UP000185427"/>
    </source>
</evidence>
<dbReference type="PANTHER" id="PTHR38440">
    <property type="entry name" value="UPF0398 PROTEIN YPSA"/>
    <property type="match status" value="1"/>
</dbReference>
<dbReference type="Proteomes" id="UP000185427">
    <property type="component" value="Chromosome"/>
</dbReference>
<dbReference type="PANTHER" id="PTHR38440:SF1">
    <property type="entry name" value="UPF0398 PROTEIN SPR0331"/>
    <property type="match status" value="1"/>
</dbReference>
<dbReference type="AlphaFoldDB" id="A0A1L7GX30"/>
<sequence>MQRIWVSGYRAFELAVFDPKDPKKTVIERVLKEFLTQWLNQNEEESWLITGPQLGVEQWSAEAGLSLKKDYPRLKVAMMLPFADFANRWNEANQAQLASLKANVDFSAEVSPQPYQSPEQLRMYQRFMFEHTDRLLLVYDPDQENNPDQKSKPYWLYRAAKRYQEDFPDYQVDLIDMPALEEAANEWAAEQNKGEMTD</sequence>
<dbReference type="InterPro" id="IPR010697">
    <property type="entry name" value="YspA"/>
</dbReference>
<accession>A0A1L7GX30</accession>
<dbReference type="NCBIfam" id="NF010181">
    <property type="entry name" value="PRK13660.1"/>
    <property type="match status" value="1"/>
</dbReference>
<dbReference type="OrthoDB" id="2301957at2"/>
<organism evidence="1 2">
    <name type="scientific">Limosilactobacillus fermentum</name>
    <name type="common">Lactobacillus fermentum</name>
    <dbReference type="NCBI Taxonomy" id="1613"/>
    <lineage>
        <taxon>Bacteria</taxon>
        <taxon>Bacillati</taxon>
        <taxon>Bacillota</taxon>
        <taxon>Bacilli</taxon>
        <taxon>Lactobacillales</taxon>
        <taxon>Lactobacillaceae</taxon>
        <taxon>Limosilactobacillus</taxon>
    </lineage>
</organism>
<gene>
    <name evidence="1" type="ORF">BUW47_09185</name>
</gene>
<dbReference type="EMBL" id="CP019030">
    <property type="protein sequence ID" value="APU46571.1"/>
    <property type="molecule type" value="Genomic_DNA"/>
</dbReference>
<dbReference type="SUPFAM" id="SSF102405">
    <property type="entry name" value="MCP/YpsA-like"/>
    <property type="match status" value="1"/>
</dbReference>
<name>A0A1L7GX30_LIMFE</name>
<proteinExistence type="predicted"/>
<evidence type="ECO:0000313" key="1">
    <source>
        <dbReference type="EMBL" id="APU46571.1"/>
    </source>
</evidence>
<dbReference type="Gene3D" id="3.40.50.450">
    <property type="match status" value="1"/>
</dbReference>
<protein>
    <submittedName>
        <fullName evidence="1">Uncharacterized protein</fullName>
    </submittedName>
</protein>